<dbReference type="OrthoDB" id="389335at2"/>
<dbReference type="Proteomes" id="UP000203229">
    <property type="component" value="Chromosome"/>
</dbReference>
<dbReference type="PROSITE" id="PS51257">
    <property type="entry name" value="PROKAR_LIPOPROTEIN"/>
    <property type="match status" value="1"/>
</dbReference>
<evidence type="ECO:0000256" key="1">
    <source>
        <dbReference type="SAM" id="SignalP"/>
    </source>
</evidence>
<dbReference type="KEGG" id="scou:SCORR_v1c04370"/>
<protein>
    <recommendedName>
        <fullName evidence="4">Lipoprotein</fullName>
    </recommendedName>
</protein>
<keyword evidence="3" id="KW-1185">Reference proteome</keyword>
<keyword evidence="1" id="KW-0732">Signal</keyword>
<evidence type="ECO:0000313" key="3">
    <source>
        <dbReference type="Proteomes" id="UP000203229"/>
    </source>
</evidence>
<accession>A0A222EP88</accession>
<organism evidence="2 3">
    <name type="scientific">Spiroplasma corruscae</name>
    <dbReference type="NCBI Taxonomy" id="216934"/>
    <lineage>
        <taxon>Bacteria</taxon>
        <taxon>Bacillati</taxon>
        <taxon>Mycoplasmatota</taxon>
        <taxon>Mollicutes</taxon>
        <taxon>Entomoplasmatales</taxon>
        <taxon>Spiroplasmataceae</taxon>
        <taxon>Spiroplasma</taxon>
    </lineage>
</organism>
<dbReference type="RefSeq" id="WP_094048736.1">
    <property type="nucleotide sequence ID" value="NZ_CP022535.1"/>
</dbReference>
<evidence type="ECO:0000313" key="2">
    <source>
        <dbReference type="EMBL" id="ASP28211.1"/>
    </source>
</evidence>
<feature type="signal peptide" evidence="1">
    <location>
        <begin position="1"/>
        <end position="26"/>
    </location>
</feature>
<dbReference type="EMBL" id="CP022535">
    <property type="protein sequence ID" value="ASP28211.1"/>
    <property type="molecule type" value="Genomic_DNA"/>
</dbReference>
<feature type="chain" id="PRO_5012036088" description="Lipoprotein" evidence="1">
    <location>
        <begin position="27"/>
        <end position="636"/>
    </location>
</feature>
<proteinExistence type="predicted"/>
<reference evidence="2 3" key="1">
    <citation type="submission" date="2017-07" db="EMBL/GenBank/DDBJ databases">
        <title>Complete genome sequence of Spiroplasma corruscae EC-1 (DSM 19793).</title>
        <authorList>
            <person name="Tsai Y.-M."/>
            <person name="Lo W.-S."/>
            <person name="Kuo C.-H."/>
        </authorList>
    </citation>
    <scope>NUCLEOTIDE SEQUENCE [LARGE SCALE GENOMIC DNA]</scope>
    <source>
        <strain evidence="2 3">EC-1</strain>
    </source>
</reference>
<name>A0A222EP88_9MOLU</name>
<sequence length="636" mass="74394">MFKKISFIFIGFIITLIFLLSTFSCAKDSQDNSTNIESDNQFYYSNLLDSYKKDVLLIIKNHHNISSMDWIENEENAKNNSFFTSDNIIYQVEYYKKNNNYQLDDMQKKYFLKDMENKLYIDKLSYELNELKSNSKYDVLLNNINNLYNGVDIDFSSLEISYEKITNTLPGQEQITENFYSNISLKFNYWINYLDKNKKPTKFNTIDYNFNYSLNTNTSLENAWKNLIKNLEFNFLGLPKEISNGFGDLDAKKLKINSDDKTFCMYQSKNINLGCDQTKELNDYFNNKELDQIISKLLQENVNLKESIRANTFKPYNFVEDSIDYNNIFSADKDQVNYSWNDGGEGQKFYNIIFNNIDNEMESENSDILSNYVNKSSLDWKKTFNNGLKNIVDDSIILKDSEKELIKSKYDSYSVLGTLNIDNLEVVVKGDNGNEYSQKLPQFKIQFSYSVDLSDKYLKQESNVNNSATLKSTLINLKQGINIYKNAIGISKKDEKDPLSPILTFTGNAKKVESNDFIEKEFSIWEYLKKSQVKKYDLNFISDFLFFNILSTDFVIRQGYYIKVARQFIFDVKIKSMLNEENFNLNYSNGQLLFPSTNYDYKFNLIFKINFINISFNLSISSAPNQTKYVALLSSY</sequence>
<dbReference type="AlphaFoldDB" id="A0A222EP88"/>
<evidence type="ECO:0008006" key="4">
    <source>
        <dbReference type="Google" id="ProtNLM"/>
    </source>
</evidence>
<gene>
    <name evidence="2" type="ORF">SCORR_v1c04370</name>
</gene>